<keyword evidence="7" id="KW-1185">Reference proteome</keyword>
<dbReference type="InterPro" id="IPR024607">
    <property type="entry name" value="Sulfatase_CS"/>
</dbReference>
<dbReference type="Gene3D" id="3.30.1120.10">
    <property type="match status" value="1"/>
</dbReference>
<dbReference type="PANTHER" id="PTHR42693">
    <property type="entry name" value="ARYLSULFATASE FAMILY MEMBER"/>
    <property type="match status" value="1"/>
</dbReference>
<evidence type="ECO:0000256" key="4">
    <source>
        <dbReference type="ARBA" id="ARBA00022837"/>
    </source>
</evidence>
<dbReference type="GO" id="GO:0046872">
    <property type="term" value="F:metal ion binding"/>
    <property type="evidence" value="ECO:0007669"/>
    <property type="project" value="UniProtKB-KW"/>
</dbReference>
<gene>
    <name evidence="6" type="ORF">SAMN05444167_2058</name>
</gene>
<dbReference type="EMBL" id="LT629690">
    <property type="protein sequence ID" value="SDF32220.1"/>
    <property type="molecule type" value="Genomic_DNA"/>
</dbReference>
<dbReference type="SUPFAM" id="SSF53649">
    <property type="entry name" value="Alkaline phosphatase-like"/>
    <property type="match status" value="1"/>
</dbReference>
<dbReference type="PANTHER" id="PTHR42693:SF53">
    <property type="entry name" value="ENDO-4-O-SULFATASE"/>
    <property type="match status" value="1"/>
</dbReference>
<evidence type="ECO:0000313" key="7">
    <source>
        <dbReference type="Proteomes" id="UP000182427"/>
    </source>
</evidence>
<comment type="similarity">
    <text evidence="1">Belongs to the sulfatase family.</text>
</comment>
<keyword evidence="2" id="KW-0479">Metal-binding</keyword>
<evidence type="ECO:0000256" key="2">
    <source>
        <dbReference type="ARBA" id="ARBA00022723"/>
    </source>
</evidence>
<dbReference type="InterPro" id="IPR000917">
    <property type="entry name" value="Sulfatase_N"/>
</dbReference>
<dbReference type="Pfam" id="PF00884">
    <property type="entry name" value="Sulfatase"/>
    <property type="match status" value="1"/>
</dbReference>
<dbReference type="AlphaFoldDB" id="A0A1G7K565"/>
<dbReference type="InterPro" id="IPR017850">
    <property type="entry name" value="Alkaline_phosphatase_core_sf"/>
</dbReference>
<organism evidence="6 7">
    <name type="scientific">Terriglobus roseus</name>
    <dbReference type="NCBI Taxonomy" id="392734"/>
    <lineage>
        <taxon>Bacteria</taxon>
        <taxon>Pseudomonadati</taxon>
        <taxon>Acidobacteriota</taxon>
        <taxon>Terriglobia</taxon>
        <taxon>Terriglobales</taxon>
        <taxon>Acidobacteriaceae</taxon>
        <taxon>Terriglobus</taxon>
    </lineage>
</organism>
<proteinExistence type="inferred from homology"/>
<evidence type="ECO:0000256" key="3">
    <source>
        <dbReference type="ARBA" id="ARBA00022801"/>
    </source>
</evidence>
<evidence type="ECO:0000259" key="5">
    <source>
        <dbReference type="Pfam" id="PF00884"/>
    </source>
</evidence>
<dbReference type="Proteomes" id="UP000182427">
    <property type="component" value="Chromosome I"/>
</dbReference>
<dbReference type="CDD" id="cd16034">
    <property type="entry name" value="sulfatase_like"/>
    <property type="match status" value="1"/>
</dbReference>
<feature type="domain" description="Sulfatase N-terminal" evidence="5">
    <location>
        <begin position="33"/>
        <end position="368"/>
    </location>
</feature>
<dbReference type="OrthoDB" id="9762324at2"/>
<protein>
    <submittedName>
        <fullName evidence="6">Arylsulfatase A</fullName>
    </submittedName>
</protein>
<accession>A0A1G7K565</accession>
<keyword evidence="4" id="KW-0106">Calcium</keyword>
<evidence type="ECO:0000256" key="1">
    <source>
        <dbReference type="ARBA" id="ARBA00008779"/>
    </source>
</evidence>
<dbReference type="GO" id="GO:0004065">
    <property type="term" value="F:arylsulfatase activity"/>
    <property type="evidence" value="ECO:0007669"/>
    <property type="project" value="TreeGrafter"/>
</dbReference>
<keyword evidence="3" id="KW-0378">Hydrolase</keyword>
<name>A0A1G7K565_9BACT</name>
<evidence type="ECO:0000313" key="6">
    <source>
        <dbReference type="EMBL" id="SDF32220.1"/>
    </source>
</evidence>
<sequence>MNRREFVSGLGAAVGAASVAAHGATVAKGPRKPNLIYVFADQLRYQSCGYAGDEYARTPNMDRLAAESCNVHQAVSSTPVCAPYRASLMTGKYQSSTGMVINEIRLSPEHKCFGHVLTQSGYKTGYIGKWHLWANQLGHHNLIKNGFTPPGPYRLGFDGEWAAYNFNHFYFHSPYFLNNAEPHIRQGYEPDGQTDMAIDYVKRHAHGDEPFALFLSWGPPHYPWGLDNVDPKWSEQFRDVNIPLSPNYSTKEDPYCDAWQKLPKDFEKNIHDWMRTYYAQTASLDANLGRLMRAVEAAGIADDTIFVFTSDHGEMFGSHGRQAKLIFYEEAARIPFLVRWPKKIPKKSVTDVPLCTPDIMPTLLSMMGLSIPDTVEGQDLSAALLHGKSGVKDVAHMQGMGATAAWTDGSEWRALRDNEYTYAVYRKDDKELLFNNRRDPYQMMNLAEDRGSDATLRHYRDVSQQWRKQQNDTFEVCSWYERWTKDRNIVNTAKGVTQDLDALHRITAKYIPESVAEKPVSQWPVG</sequence>
<dbReference type="PROSITE" id="PS00149">
    <property type="entry name" value="SULFATASE_2"/>
    <property type="match status" value="1"/>
</dbReference>
<dbReference type="RefSeq" id="WP_083345047.1">
    <property type="nucleotide sequence ID" value="NZ_LT629690.1"/>
</dbReference>
<dbReference type="Gene3D" id="3.40.720.10">
    <property type="entry name" value="Alkaline Phosphatase, subunit A"/>
    <property type="match status" value="1"/>
</dbReference>
<reference evidence="6 7" key="1">
    <citation type="submission" date="2016-10" db="EMBL/GenBank/DDBJ databases">
        <authorList>
            <person name="de Groot N.N."/>
        </authorList>
    </citation>
    <scope>NUCLEOTIDE SEQUENCE [LARGE SCALE GENOMIC DNA]</scope>
    <source>
        <strain evidence="6 7">GAS232</strain>
    </source>
</reference>
<dbReference type="InterPro" id="IPR050738">
    <property type="entry name" value="Sulfatase"/>
</dbReference>